<dbReference type="PANTHER" id="PTHR10622:SF10">
    <property type="entry name" value="HET DOMAIN-CONTAINING PROTEIN"/>
    <property type="match status" value="1"/>
</dbReference>
<dbReference type="InterPro" id="IPR058525">
    <property type="entry name" value="DUF8212"/>
</dbReference>
<name>A0AAN6WXD9_9PEZI</name>
<dbReference type="SUPFAM" id="SSF101447">
    <property type="entry name" value="Formin homology 2 domain (FH2 domain)"/>
    <property type="match status" value="1"/>
</dbReference>
<gene>
    <name evidence="4" type="ORF">QBC35DRAFT_550824</name>
</gene>
<feature type="compositionally biased region" description="Pro residues" evidence="1">
    <location>
        <begin position="58"/>
        <end position="70"/>
    </location>
</feature>
<evidence type="ECO:0000256" key="1">
    <source>
        <dbReference type="SAM" id="MobiDB-lite"/>
    </source>
</evidence>
<evidence type="ECO:0000313" key="5">
    <source>
        <dbReference type="Proteomes" id="UP001302126"/>
    </source>
</evidence>
<feature type="region of interest" description="Disordered" evidence="1">
    <location>
        <begin position="687"/>
        <end position="709"/>
    </location>
</feature>
<dbReference type="EMBL" id="MU864395">
    <property type="protein sequence ID" value="KAK4187887.1"/>
    <property type="molecule type" value="Genomic_DNA"/>
</dbReference>
<dbReference type="PANTHER" id="PTHR10622">
    <property type="entry name" value="HET DOMAIN-CONTAINING PROTEIN"/>
    <property type="match status" value="1"/>
</dbReference>
<dbReference type="AlphaFoldDB" id="A0AAN6WXD9"/>
<comment type="caution">
    <text evidence="4">The sequence shown here is derived from an EMBL/GenBank/DDBJ whole genome shotgun (WGS) entry which is preliminary data.</text>
</comment>
<evidence type="ECO:0000259" key="3">
    <source>
        <dbReference type="Pfam" id="PF26640"/>
    </source>
</evidence>
<feature type="domain" description="DUF8212" evidence="3">
    <location>
        <begin position="375"/>
        <end position="473"/>
    </location>
</feature>
<evidence type="ECO:0000259" key="2">
    <source>
        <dbReference type="Pfam" id="PF06985"/>
    </source>
</evidence>
<keyword evidence="5" id="KW-1185">Reference proteome</keyword>
<sequence>MKLINVTTREVEEFFTDIPTYAILSHTWGPDEVSYVDMESLSQWRKAPPPQQILQPLSAPPPPPPPPPPLFASALSSALSSHPALSDGPTHNLLTRAKNADKSDAMRLMLLANMLMAFRGQPNRFARATPLALGSSYPSLTGELTGFEVGFPSTKQIREIEEEIRSTTTSPAATPAATPMASPTASVAEERHATELKAGYTKIQFACDQAAKDGYQYVWVDTCCIDKRNSGELTEALNSMFNYYQKAAVCYAFLEDVQSGNFSAGYRTWEHDFVACRWFKRGWTLQELLAPKRLVFYAKGWKLLGTKSSLVKKVAQITKIDELTLLEPRLVHSASIAQRMSWASARSCTRVEDTAYCMLGLFGINLPIIYGEGENAFLRLQEEIIRRSDDHSIFAWGALGKEDDTTQRPSSAGDVNPDDLDFDELSGTTGVLARSPADFAGMDRVVCAAPSTQDIADHTLTNKGLRIQLNVVRTTKFGLVGQKHFMGVLNCHLEGDASSRIGLLLTESTSPNVLLRTRTRKPTIVSSKDLAQAKPKTMYIPNISGAASPATFKAAEEILFLKFPDLVPPGYEVIDIRAKHAQWNKEYSTMRVSSIDARVLYQLCVVTFWNRHLKCGFVVRVIVDGGSKAVWMELCQEEPRQTDDDEEKNDLLEIAKMKWENPGRVEVSVPNGKKTAMVEIVNPVQYEEEEEADWDDEDAPGRKREKHGQMISPRAVLKLHQHVTFVETWEQPYMRTVEGKCSRTKKGVVELGLSSMLWQAAETGGEDDLHQPS</sequence>
<reference evidence="4" key="1">
    <citation type="journal article" date="2023" name="Mol. Phylogenet. Evol.">
        <title>Genome-scale phylogeny and comparative genomics of the fungal order Sordariales.</title>
        <authorList>
            <person name="Hensen N."/>
            <person name="Bonometti L."/>
            <person name="Westerberg I."/>
            <person name="Brannstrom I.O."/>
            <person name="Guillou S."/>
            <person name="Cros-Aarteil S."/>
            <person name="Calhoun S."/>
            <person name="Haridas S."/>
            <person name="Kuo A."/>
            <person name="Mondo S."/>
            <person name="Pangilinan J."/>
            <person name="Riley R."/>
            <person name="LaButti K."/>
            <person name="Andreopoulos B."/>
            <person name="Lipzen A."/>
            <person name="Chen C."/>
            <person name="Yan M."/>
            <person name="Daum C."/>
            <person name="Ng V."/>
            <person name="Clum A."/>
            <person name="Steindorff A."/>
            <person name="Ohm R.A."/>
            <person name="Martin F."/>
            <person name="Silar P."/>
            <person name="Natvig D.O."/>
            <person name="Lalanne C."/>
            <person name="Gautier V."/>
            <person name="Ament-Velasquez S.L."/>
            <person name="Kruys A."/>
            <person name="Hutchinson M.I."/>
            <person name="Powell A.J."/>
            <person name="Barry K."/>
            <person name="Miller A.N."/>
            <person name="Grigoriev I.V."/>
            <person name="Debuchy R."/>
            <person name="Gladieux P."/>
            <person name="Hiltunen Thoren M."/>
            <person name="Johannesson H."/>
        </authorList>
    </citation>
    <scope>NUCLEOTIDE SEQUENCE</scope>
    <source>
        <strain evidence="4">PSN309</strain>
    </source>
</reference>
<accession>A0AAN6WXD9</accession>
<dbReference type="Pfam" id="PF06985">
    <property type="entry name" value="HET"/>
    <property type="match status" value="1"/>
</dbReference>
<organism evidence="4 5">
    <name type="scientific">Podospora australis</name>
    <dbReference type="NCBI Taxonomy" id="1536484"/>
    <lineage>
        <taxon>Eukaryota</taxon>
        <taxon>Fungi</taxon>
        <taxon>Dikarya</taxon>
        <taxon>Ascomycota</taxon>
        <taxon>Pezizomycotina</taxon>
        <taxon>Sordariomycetes</taxon>
        <taxon>Sordariomycetidae</taxon>
        <taxon>Sordariales</taxon>
        <taxon>Podosporaceae</taxon>
        <taxon>Podospora</taxon>
    </lineage>
</organism>
<dbReference type="InterPro" id="IPR010730">
    <property type="entry name" value="HET"/>
</dbReference>
<reference evidence="4" key="2">
    <citation type="submission" date="2023-05" db="EMBL/GenBank/DDBJ databases">
        <authorList>
            <consortium name="Lawrence Berkeley National Laboratory"/>
            <person name="Steindorff A."/>
            <person name="Hensen N."/>
            <person name="Bonometti L."/>
            <person name="Westerberg I."/>
            <person name="Brannstrom I.O."/>
            <person name="Guillou S."/>
            <person name="Cros-Aarteil S."/>
            <person name="Calhoun S."/>
            <person name="Haridas S."/>
            <person name="Kuo A."/>
            <person name="Mondo S."/>
            <person name="Pangilinan J."/>
            <person name="Riley R."/>
            <person name="Labutti K."/>
            <person name="Andreopoulos B."/>
            <person name="Lipzen A."/>
            <person name="Chen C."/>
            <person name="Yanf M."/>
            <person name="Daum C."/>
            <person name="Ng V."/>
            <person name="Clum A."/>
            <person name="Ohm R."/>
            <person name="Martin F."/>
            <person name="Silar P."/>
            <person name="Natvig D."/>
            <person name="Lalanne C."/>
            <person name="Gautier V."/>
            <person name="Ament-Velasquez S.L."/>
            <person name="Kruys A."/>
            <person name="Hutchinson M.I."/>
            <person name="Powell A.J."/>
            <person name="Barry K."/>
            <person name="Miller A.N."/>
            <person name="Grigoriev I.V."/>
            <person name="Debuchy R."/>
            <person name="Gladieux P."/>
            <person name="Thoren M.H."/>
            <person name="Johannesson H."/>
        </authorList>
    </citation>
    <scope>NUCLEOTIDE SEQUENCE</scope>
    <source>
        <strain evidence="4">PSN309</strain>
    </source>
</reference>
<dbReference type="Pfam" id="PF26640">
    <property type="entry name" value="DUF8212"/>
    <property type="match status" value="1"/>
</dbReference>
<proteinExistence type="predicted"/>
<feature type="domain" description="Heterokaryon incompatibility" evidence="2">
    <location>
        <begin position="202"/>
        <end position="261"/>
    </location>
</feature>
<dbReference type="Proteomes" id="UP001302126">
    <property type="component" value="Unassembled WGS sequence"/>
</dbReference>
<protein>
    <submittedName>
        <fullName evidence="4">Vegetative incompatibility protein HET-E-1</fullName>
    </submittedName>
</protein>
<feature type="region of interest" description="Disordered" evidence="1">
    <location>
        <begin position="51"/>
        <end position="74"/>
    </location>
</feature>
<evidence type="ECO:0000313" key="4">
    <source>
        <dbReference type="EMBL" id="KAK4187887.1"/>
    </source>
</evidence>
<feature type="compositionally biased region" description="Acidic residues" evidence="1">
    <location>
        <begin position="687"/>
        <end position="698"/>
    </location>
</feature>